<proteinExistence type="predicted"/>
<sequence>MEPKQETKALTPSLPPPTLINGLMTSYTTLSTVDIDHGVSTDRSTFVVHSSHSDDHRDGGGGREGRMGGRGAHSDLVSILIVAVEDTLLISVGIYMKNLLMLRIRHPIMMTPLLLLSYLVQLHQTLD</sequence>
<dbReference type="EMBL" id="CAUOFW020003580">
    <property type="protein sequence ID" value="CAK9160784.1"/>
    <property type="molecule type" value="Genomic_DNA"/>
</dbReference>
<comment type="caution">
    <text evidence="2">The sequence shown here is derived from an EMBL/GenBank/DDBJ whole genome shotgun (WGS) entry which is preliminary data.</text>
</comment>
<keyword evidence="3" id="KW-1185">Reference proteome</keyword>
<name>A0ABC8SUD5_9AQUA</name>
<dbReference type="AlphaFoldDB" id="A0ABC8SUD5"/>
<feature type="region of interest" description="Disordered" evidence="1">
    <location>
        <begin position="46"/>
        <end position="69"/>
    </location>
</feature>
<feature type="compositionally biased region" description="Basic and acidic residues" evidence="1">
    <location>
        <begin position="51"/>
        <end position="67"/>
    </location>
</feature>
<evidence type="ECO:0000313" key="3">
    <source>
        <dbReference type="Proteomes" id="UP001642360"/>
    </source>
</evidence>
<accession>A0ABC8SUD5</accession>
<gene>
    <name evidence="2" type="ORF">ILEXP_LOCUS29569</name>
</gene>
<organism evidence="2 3">
    <name type="scientific">Ilex paraguariensis</name>
    <name type="common">yerba mate</name>
    <dbReference type="NCBI Taxonomy" id="185542"/>
    <lineage>
        <taxon>Eukaryota</taxon>
        <taxon>Viridiplantae</taxon>
        <taxon>Streptophyta</taxon>
        <taxon>Embryophyta</taxon>
        <taxon>Tracheophyta</taxon>
        <taxon>Spermatophyta</taxon>
        <taxon>Magnoliopsida</taxon>
        <taxon>eudicotyledons</taxon>
        <taxon>Gunneridae</taxon>
        <taxon>Pentapetalae</taxon>
        <taxon>asterids</taxon>
        <taxon>campanulids</taxon>
        <taxon>Aquifoliales</taxon>
        <taxon>Aquifoliaceae</taxon>
        <taxon>Ilex</taxon>
    </lineage>
</organism>
<dbReference type="Proteomes" id="UP001642360">
    <property type="component" value="Unassembled WGS sequence"/>
</dbReference>
<protein>
    <submittedName>
        <fullName evidence="2">Uncharacterized protein</fullName>
    </submittedName>
</protein>
<evidence type="ECO:0000256" key="1">
    <source>
        <dbReference type="SAM" id="MobiDB-lite"/>
    </source>
</evidence>
<reference evidence="2 3" key="1">
    <citation type="submission" date="2024-02" db="EMBL/GenBank/DDBJ databases">
        <authorList>
            <person name="Vignale AGUSTIN F."/>
            <person name="Sosa J E."/>
            <person name="Modenutti C."/>
        </authorList>
    </citation>
    <scope>NUCLEOTIDE SEQUENCE [LARGE SCALE GENOMIC DNA]</scope>
</reference>
<evidence type="ECO:0000313" key="2">
    <source>
        <dbReference type="EMBL" id="CAK9160784.1"/>
    </source>
</evidence>